<comment type="caution">
    <text evidence="2">The sequence shown here is derived from an EMBL/GenBank/DDBJ whole genome shotgun (WGS) entry which is preliminary data.</text>
</comment>
<keyword evidence="1" id="KW-0812">Transmembrane</keyword>
<dbReference type="OrthoDB" id="10610999at2759"/>
<dbReference type="EMBL" id="JAPQKQ010000007">
    <property type="protein sequence ID" value="KAJ5187331.1"/>
    <property type="molecule type" value="Genomic_DNA"/>
</dbReference>
<dbReference type="Proteomes" id="UP001150942">
    <property type="component" value="Unassembled WGS sequence"/>
</dbReference>
<gene>
    <name evidence="2" type="ORF">N7449_010325</name>
</gene>
<evidence type="ECO:0000313" key="3">
    <source>
        <dbReference type="Proteomes" id="UP001150942"/>
    </source>
</evidence>
<organism evidence="2 3">
    <name type="scientific">Penicillium cf. viridicatum</name>
    <dbReference type="NCBI Taxonomy" id="2972119"/>
    <lineage>
        <taxon>Eukaryota</taxon>
        <taxon>Fungi</taxon>
        <taxon>Dikarya</taxon>
        <taxon>Ascomycota</taxon>
        <taxon>Pezizomycotina</taxon>
        <taxon>Eurotiomycetes</taxon>
        <taxon>Eurotiomycetidae</taxon>
        <taxon>Eurotiales</taxon>
        <taxon>Aspergillaceae</taxon>
        <taxon>Penicillium</taxon>
    </lineage>
</organism>
<keyword evidence="3" id="KW-1185">Reference proteome</keyword>
<protein>
    <submittedName>
        <fullName evidence="2">Uncharacterized protein</fullName>
    </submittedName>
</protein>
<keyword evidence="1" id="KW-1133">Transmembrane helix</keyword>
<evidence type="ECO:0000313" key="2">
    <source>
        <dbReference type="EMBL" id="KAJ5187331.1"/>
    </source>
</evidence>
<feature type="transmembrane region" description="Helical" evidence="1">
    <location>
        <begin position="28"/>
        <end position="49"/>
    </location>
</feature>
<reference evidence="2" key="1">
    <citation type="submission" date="2022-11" db="EMBL/GenBank/DDBJ databases">
        <authorList>
            <person name="Petersen C."/>
        </authorList>
    </citation>
    <scope>NUCLEOTIDE SEQUENCE</scope>
    <source>
        <strain evidence="2">IBT 20477</strain>
    </source>
</reference>
<name>A0A9W9M2L6_9EURO</name>
<proteinExistence type="predicted"/>
<sequence>MESANTLIGLLSPIVTSRLIIFSSEMMAIFRLSLIGNLLAGFLNTGILYGKSSWYEDHDDGELACDIALNSSTVDSYVAF</sequence>
<dbReference type="AlphaFoldDB" id="A0A9W9M2L6"/>
<reference evidence="2" key="2">
    <citation type="journal article" date="2023" name="IMA Fungus">
        <title>Comparative genomic study of the Penicillium genus elucidates a diverse pangenome and 15 lateral gene transfer events.</title>
        <authorList>
            <person name="Petersen C."/>
            <person name="Sorensen T."/>
            <person name="Nielsen M.R."/>
            <person name="Sondergaard T.E."/>
            <person name="Sorensen J.L."/>
            <person name="Fitzpatrick D.A."/>
            <person name="Frisvad J.C."/>
            <person name="Nielsen K.L."/>
        </authorList>
    </citation>
    <scope>NUCLEOTIDE SEQUENCE</scope>
    <source>
        <strain evidence="2">IBT 20477</strain>
    </source>
</reference>
<accession>A0A9W9M2L6</accession>
<evidence type="ECO:0000256" key="1">
    <source>
        <dbReference type="SAM" id="Phobius"/>
    </source>
</evidence>
<keyword evidence="1" id="KW-0472">Membrane</keyword>